<keyword evidence="5" id="KW-1185">Reference proteome</keyword>
<dbReference type="RefSeq" id="WP_189905785.1">
    <property type="nucleotide sequence ID" value="NZ_BNBC01000038.1"/>
</dbReference>
<dbReference type="NCBIfam" id="NF047832">
    <property type="entry name" value="caspase_w_EACC1"/>
    <property type="match status" value="1"/>
</dbReference>
<evidence type="ECO:0000259" key="3">
    <source>
        <dbReference type="Pfam" id="PF00656"/>
    </source>
</evidence>
<keyword evidence="2" id="KW-0812">Transmembrane</keyword>
<dbReference type="Pfam" id="PF00656">
    <property type="entry name" value="Peptidase_C14"/>
    <property type="match status" value="1"/>
</dbReference>
<keyword evidence="2" id="KW-1133">Transmembrane helix</keyword>
<accession>A0A919DYP1</accession>
<evidence type="ECO:0000256" key="1">
    <source>
        <dbReference type="SAM" id="MobiDB-lite"/>
    </source>
</evidence>
<dbReference type="InterPro" id="IPR029030">
    <property type="entry name" value="Caspase-like_dom_sf"/>
</dbReference>
<evidence type="ECO:0000313" key="4">
    <source>
        <dbReference type="EMBL" id="GHE98966.1"/>
    </source>
</evidence>
<comment type="caution">
    <text evidence="4">The sequence shown here is derived from an EMBL/GenBank/DDBJ whole genome shotgun (WGS) entry which is preliminary data.</text>
</comment>
<dbReference type="SUPFAM" id="SSF52129">
    <property type="entry name" value="Caspase-like"/>
    <property type="match status" value="1"/>
</dbReference>
<feature type="transmembrane region" description="Helical" evidence="2">
    <location>
        <begin position="274"/>
        <end position="292"/>
    </location>
</feature>
<protein>
    <recommendedName>
        <fullName evidence="3">Peptidase C14 caspase domain-containing protein</fullName>
    </recommendedName>
</protein>
<reference evidence="4" key="2">
    <citation type="submission" date="2020-09" db="EMBL/GenBank/DDBJ databases">
        <authorList>
            <person name="Sun Q."/>
            <person name="Ohkuma M."/>
        </authorList>
    </citation>
    <scope>NUCLEOTIDE SEQUENCE</scope>
    <source>
        <strain evidence="4">JCM 3302</strain>
    </source>
</reference>
<feature type="region of interest" description="Disordered" evidence="1">
    <location>
        <begin position="219"/>
        <end position="250"/>
    </location>
</feature>
<dbReference type="AlphaFoldDB" id="A0A919DYP1"/>
<proteinExistence type="predicted"/>
<gene>
    <name evidence="4" type="ORF">GCM10014715_63940</name>
</gene>
<evidence type="ECO:0000313" key="5">
    <source>
        <dbReference type="Proteomes" id="UP000641386"/>
    </source>
</evidence>
<dbReference type="GO" id="GO:0006508">
    <property type="term" value="P:proteolysis"/>
    <property type="evidence" value="ECO:0007669"/>
    <property type="project" value="InterPro"/>
</dbReference>
<evidence type="ECO:0000256" key="2">
    <source>
        <dbReference type="SAM" id="Phobius"/>
    </source>
</evidence>
<name>A0A919DYP1_9ACTN</name>
<dbReference type="Proteomes" id="UP000641386">
    <property type="component" value="Unassembled WGS sequence"/>
</dbReference>
<dbReference type="EMBL" id="BNBC01000038">
    <property type="protein sequence ID" value="GHE98966.1"/>
    <property type="molecule type" value="Genomic_DNA"/>
</dbReference>
<feature type="domain" description="Peptidase C14 caspase" evidence="3">
    <location>
        <begin position="10"/>
        <end position="217"/>
    </location>
</feature>
<reference evidence="4" key="1">
    <citation type="journal article" date="2014" name="Int. J. Syst. Evol. Microbiol.">
        <title>Complete genome sequence of Corynebacterium casei LMG S-19264T (=DSM 44701T), isolated from a smear-ripened cheese.</title>
        <authorList>
            <consortium name="US DOE Joint Genome Institute (JGI-PGF)"/>
            <person name="Walter F."/>
            <person name="Albersmeier A."/>
            <person name="Kalinowski J."/>
            <person name="Ruckert C."/>
        </authorList>
    </citation>
    <scope>NUCLEOTIDE SEQUENCE</scope>
    <source>
        <strain evidence="4">JCM 3302</strain>
    </source>
</reference>
<dbReference type="Gene3D" id="3.40.50.1460">
    <property type="match status" value="1"/>
</dbReference>
<organism evidence="4 5">
    <name type="scientific">Streptomyces spiralis</name>
    <dbReference type="NCBI Taxonomy" id="66376"/>
    <lineage>
        <taxon>Bacteria</taxon>
        <taxon>Bacillati</taxon>
        <taxon>Actinomycetota</taxon>
        <taxon>Actinomycetes</taxon>
        <taxon>Kitasatosporales</taxon>
        <taxon>Streptomycetaceae</taxon>
        <taxon>Streptomyces</taxon>
    </lineage>
</organism>
<sequence>MSHFPDPVRSRAVLIGVSHFPESPELADLPAVRENVASLWRRLTHTATGVFRPEYCEVADPAGTTADIGRAIGKAAAEASDVLLIYYAGHGLVDDRGRLYLATNATRADAPKYSALGVDLLREDLGGSAAAARVLILDCCFSGRAIEVMTGEEGLVDGQLSIAGTYTMTSSSANAPSYALAGERHTAFTGALLAALDSPQPLTLDEVYRSVAADLQSRGLPRPRQRATDTAAGLSLARGRAEPDEPPSDAVDEVRFRRARAEMKTQLKQNMVKPFLAISLSLAGLAGLFAWLNHDPSWLWAIPVWCGGFALLIGLIAALVLGAAPSETELIIDRSAIRVEQRRKTNVTGTSRIPWRDLTHVGVLRPSPGSVNPRLTQVYAANHLLVVHLRQGVPFPSTKDPRLSDELHRLGYRTIGPIGSFGADKQQVLAALDRFAGNRALHTEQEFLDRDPRIQPEMI</sequence>
<dbReference type="InterPro" id="IPR011600">
    <property type="entry name" value="Pept_C14_caspase"/>
</dbReference>
<keyword evidence="2" id="KW-0472">Membrane</keyword>
<dbReference type="GO" id="GO:0004197">
    <property type="term" value="F:cysteine-type endopeptidase activity"/>
    <property type="evidence" value="ECO:0007669"/>
    <property type="project" value="InterPro"/>
</dbReference>
<feature type="transmembrane region" description="Helical" evidence="2">
    <location>
        <begin position="298"/>
        <end position="324"/>
    </location>
</feature>